<comment type="cofactor">
    <cofactor evidence="2">
        <name>a divalent metal cation</name>
        <dbReference type="ChEBI" id="CHEBI:60240"/>
    </cofactor>
</comment>
<dbReference type="Gene3D" id="3.60.21.10">
    <property type="match status" value="1"/>
</dbReference>
<evidence type="ECO:0000313" key="4">
    <source>
        <dbReference type="EMBL" id="CUQ80760.1"/>
    </source>
</evidence>
<comment type="similarity">
    <text evidence="1 2">Belongs to the metallophosphoesterase superfamily. YfcE family.</text>
</comment>
<dbReference type="STRING" id="39492.ERS852540_00107"/>
<dbReference type="GO" id="GO:0016787">
    <property type="term" value="F:hydrolase activity"/>
    <property type="evidence" value="ECO:0007669"/>
    <property type="project" value="UniProtKB-UniRule"/>
</dbReference>
<evidence type="ECO:0000259" key="3">
    <source>
        <dbReference type="Pfam" id="PF12850"/>
    </source>
</evidence>
<accession>A0A174ZCF5</accession>
<evidence type="ECO:0000256" key="1">
    <source>
        <dbReference type="ARBA" id="ARBA00008950"/>
    </source>
</evidence>
<dbReference type="InterPro" id="IPR024654">
    <property type="entry name" value="Calcineurin-like_PHP_lpxH"/>
</dbReference>
<protein>
    <recommendedName>
        <fullName evidence="2">Phosphoesterase</fullName>
        <ecNumber evidence="2">3.1.4.-</ecNumber>
    </recommendedName>
</protein>
<dbReference type="PANTHER" id="PTHR11124">
    <property type="entry name" value="VACUOLAR SORTING PROTEIN VPS29"/>
    <property type="match status" value="1"/>
</dbReference>
<organism evidence="4 5">
    <name type="scientific">[Eubacterium] siraeum</name>
    <dbReference type="NCBI Taxonomy" id="39492"/>
    <lineage>
        <taxon>Bacteria</taxon>
        <taxon>Bacillati</taxon>
        <taxon>Bacillota</taxon>
        <taxon>Clostridia</taxon>
        <taxon>Eubacteriales</taxon>
        <taxon>Oscillospiraceae</taxon>
        <taxon>Oscillospiraceae incertae sedis</taxon>
    </lineage>
</organism>
<proteinExistence type="inferred from homology"/>
<dbReference type="Proteomes" id="UP000095662">
    <property type="component" value="Unassembled WGS sequence"/>
</dbReference>
<dbReference type="EC" id="3.1.4.-" evidence="2"/>
<dbReference type="InterPro" id="IPR029052">
    <property type="entry name" value="Metallo-depent_PP-like"/>
</dbReference>
<gene>
    <name evidence="4" type="ORF">ERS852540_00107</name>
</gene>
<evidence type="ECO:0000313" key="5">
    <source>
        <dbReference type="Proteomes" id="UP000095662"/>
    </source>
</evidence>
<keyword evidence="2" id="KW-0479">Metal-binding</keyword>
<dbReference type="OrthoDB" id="9800565at2"/>
<dbReference type="EMBL" id="CZBY01000001">
    <property type="protein sequence ID" value="CUQ80760.1"/>
    <property type="molecule type" value="Genomic_DNA"/>
</dbReference>
<dbReference type="SUPFAM" id="SSF56300">
    <property type="entry name" value="Metallo-dependent phosphatases"/>
    <property type="match status" value="1"/>
</dbReference>
<sequence>MKIVVVSDSHKEFHKLNSVVENNLDADAFIHLGDGEHEFNDVRNLHPEKSFLFVKGNCDFADNKTIRIANAKGIKILCVHGHEHHVHQGLDTLVAVAKQNGCKIALYGHTHLYRTELIDGIYVMNPGSIDSPRDKRPPSYGIITIDDNKKITMNIVALDYHADKQ</sequence>
<feature type="domain" description="Calcineurin-like phosphoesterase" evidence="3">
    <location>
        <begin position="1"/>
        <end position="147"/>
    </location>
</feature>
<name>A0A174ZCF5_9FIRM</name>
<evidence type="ECO:0000256" key="2">
    <source>
        <dbReference type="RuleBase" id="RU362039"/>
    </source>
</evidence>
<dbReference type="AlphaFoldDB" id="A0A174ZCF5"/>
<reference evidence="4 5" key="1">
    <citation type="submission" date="2015-09" db="EMBL/GenBank/DDBJ databases">
        <authorList>
            <consortium name="Pathogen Informatics"/>
        </authorList>
    </citation>
    <scope>NUCLEOTIDE SEQUENCE [LARGE SCALE GENOMIC DNA]</scope>
    <source>
        <strain evidence="4 5">2789STDY5834928</strain>
    </source>
</reference>
<keyword evidence="4" id="KW-0378">Hydrolase</keyword>
<dbReference type="GO" id="GO:0046872">
    <property type="term" value="F:metal ion binding"/>
    <property type="evidence" value="ECO:0007669"/>
    <property type="project" value="UniProtKB-KW"/>
</dbReference>
<dbReference type="InterPro" id="IPR000979">
    <property type="entry name" value="Phosphodiesterase_MJ0936/Vps29"/>
</dbReference>
<dbReference type="NCBIfam" id="TIGR00040">
    <property type="entry name" value="yfcE"/>
    <property type="match status" value="1"/>
</dbReference>
<dbReference type="Pfam" id="PF12850">
    <property type="entry name" value="Metallophos_2"/>
    <property type="match status" value="1"/>
</dbReference>